<protein>
    <recommendedName>
        <fullName evidence="3">Phasin domain-containing protein</fullName>
    </recommendedName>
</protein>
<accession>A0ABP9R5Q7</accession>
<dbReference type="Proteomes" id="UP001500074">
    <property type="component" value="Unassembled WGS sequence"/>
</dbReference>
<comment type="caution">
    <text evidence="1">The sequence shown here is derived from an EMBL/GenBank/DDBJ whole genome shotgun (WGS) entry which is preliminary data.</text>
</comment>
<name>A0ABP9R5Q7_9GAMM</name>
<proteinExistence type="predicted"/>
<organism evidence="1 2">
    <name type="scientific">Modicisalibacter zincidurans</name>
    <dbReference type="NCBI Taxonomy" id="1178777"/>
    <lineage>
        <taxon>Bacteria</taxon>
        <taxon>Pseudomonadati</taxon>
        <taxon>Pseudomonadota</taxon>
        <taxon>Gammaproteobacteria</taxon>
        <taxon>Oceanospirillales</taxon>
        <taxon>Halomonadaceae</taxon>
        <taxon>Modicisalibacter</taxon>
    </lineage>
</organism>
<evidence type="ECO:0008006" key="3">
    <source>
        <dbReference type="Google" id="ProtNLM"/>
    </source>
</evidence>
<sequence>MRQTCALDPLMPFSPTALSGIWSVSLMTYELWASSLSTIALRNNLWCTRAPTSPAMLDENQRMVTEKLDAGIEVAAQLQQSLLGLYTGSYAPWWETGQRTLEPYHRRSTANSRRLAAL</sequence>
<reference evidence="2" key="1">
    <citation type="journal article" date="2019" name="Int. J. Syst. Evol. Microbiol.">
        <title>The Global Catalogue of Microorganisms (GCM) 10K type strain sequencing project: providing services to taxonomists for standard genome sequencing and annotation.</title>
        <authorList>
            <consortium name="The Broad Institute Genomics Platform"/>
            <consortium name="The Broad Institute Genome Sequencing Center for Infectious Disease"/>
            <person name="Wu L."/>
            <person name="Ma J."/>
        </authorList>
    </citation>
    <scope>NUCLEOTIDE SEQUENCE [LARGE SCALE GENOMIC DNA]</scope>
    <source>
        <strain evidence="2">JCM 18472</strain>
    </source>
</reference>
<evidence type="ECO:0000313" key="2">
    <source>
        <dbReference type="Proteomes" id="UP001500074"/>
    </source>
</evidence>
<dbReference type="EMBL" id="BAABKI010000010">
    <property type="protein sequence ID" value="GAA5172017.1"/>
    <property type="molecule type" value="Genomic_DNA"/>
</dbReference>
<dbReference type="RefSeq" id="WP_231663392.1">
    <property type="nucleotide sequence ID" value="NZ_BAABKI010000010.1"/>
</dbReference>
<evidence type="ECO:0000313" key="1">
    <source>
        <dbReference type="EMBL" id="GAA5172017.1"/>
    </source>
</evidence>
<keyword evidence="2" id="KW-1185">Reference proteome</keyword>
<gene>
    <name evidence="1" type="ORF">GCM10023342_07760</name>
</gene>